<organism evidence="1 2">
    <name type="scientific">Dreissena polymorpha</name>
    <name type="common">Zebra mussel</name>
    <name type="synonym">Mytilus polymorpha</name>
    <dbReference type="NCBI Taxonomy" id="45954"/>
    <lineage>
        <taxon>Eukaryota</taxon>
        <taxon>Metazoa</taxon>
        <taxon>Spiralia</taxon>
        <taxon>Lophotrochozoa</taxon>
        <taxon>Mollusca</taxon>
        <taxon>Bivalvia</taxon>
        <taxon>Autobranchia</taxon>
        <taxon>Heteroconchia</taxon>
        <taxon>Euheterodonta</taxon>
        <taxon>Imparidentia</taxon>
        <taxon>Neoheterodontei</taxon>
        <taxon>Myida</taxon>
        <taxon>Dreissenoidea</taxon>
        <taxon>Dreissenidae</taxon>
        <taxon>Dreissena</taxon>
    </lineage>
</organism>
<keyword evidence="2" id="KW-1185">Reference proteome</keyword>
<dbReference type="EMBL" id="JAIWYP010000008">
    <property type="protein sequence ID" value="KAH3790881.1"/>
    <property type="molecule type" value="Genomic_DNA"/>
</dbReference>
<dbReference type="AlphaFoldDB" id="A0A9D4IWJ0"/>
<dbReference type="Proteomes" id="UP000828390">
    <property type="component" value="Unassembled WGS sequence"/>
</dbReference>
<evidence type="ECO:0000313" key="2">
    <source>
        <dbReference type="Proteomes" id="UP000828390"/>
    </source>
</evidence>
<reference evidence="1" key="2">
    <citation type="submission" date="2020-11" db="EMBL/GenBank/DDBJ databases">
        <authorList>
            <person name="McCartney M.A."/>
            <person name="Auch B."/>
            <person name="Kono T."/>
            <person name="Mallez S."/>
            <person name="Becker A."/>
            <person name="Gohl D.M."/>
            <person name="Silverstein K.A.T."/>
            <person name="Koren S."/>
            <person name="Bechman K.B."/>
            <person name="Herman A."/>
            <person name="Abrahante J.E."/>
            <person name="Garbe J."/>
        </authorList>
    </citation>
    <scope>NUCLEOTIDE SEQUENCE</scope>
    <source>
        <strain evidence="1">Duluth1</strain>
        <tissue evidence="1">Whole animal</tissue>
    </source>
</reference>
<sequence>MLFSNNVNLRPGEQYAFDAIQQQLLSAVLGFGVATSASGLHLCLWPSRSNSSSNKNNKNPCNHRSDLGANAQLVLPAGWSHTEPWAPYFLGQGPRYFCQLGTHYWDALSSDVHIIKLCISIGPFHPLFMYSSRLVNKVQSEPQMPFDEIKSSSQKHRLLQQLLPY</sequence>
<name>A0A9D4IWJ0_DREPO</name>
<protein>
    <submittedName>
        <fullName evidence="1">Uncharacterized protein</fullName>
    </submittedName>
</protein>
<proteinExistence type="predicted"/>
<comment type="caution">
    <text evidence="1">The sequence shown here is derived from an EMBL/GenBank/DDBJ whole genome shotgun (WGS) entry which is preliminary data.</text>
</comment>
<reference evidence="1" key="1">
    <citation type="journal article" date="2019" name="bioRxiv">
        <title>The Genome of the Zebra Mussel, Dreissena polymorpha: A Resource for Invasive Species Research.</title>
        <authorList>
            <person name="McCartney M.A."/>
            <person name="Auch B."/>
            <person name="Kono T."/>
            <person name="Mallez S."/>
            <person name="Zhang Y."/>
            <person name="Obille A."/>
            <person name="Becker A."/>
            <person name="Abrahante J.E."/>
            <person name="Garbe J."/>
            <person name="Badalamenti J.P."/>
            <person name="Herman A."/>
            <person name="Mangelson H."/>
            <person name="Liachko I."/>
            <person name="Sullivan S."/>
            <person name="Sone E.D."/>
            <person name="Koren S."/>
            <person name="Silverstein K.A.T."/>
            <person name="Beckman K.B."/>
            <person name="Gohl D.M."/>
        </authorList>
    </citation>
    <scope>NUCLEOTIDE SEQUENCE</scope>
    <source>
        <strain evidence="1">Duluth1</strain>
        <tissue evidence="1">Whole animal</tissue>
    </source>
</reference>
<gene>
    <name evidence="1" type="ORF">DPMN_169089</name>
</gene>
<accession>A0A9D4IWJ0</accession>
<evidence type="ECO:0000313" key="1">
    <source>
        <dbReference type="EMBL" id="KAH3790881.1"/>
    </source>
</evidence>